<feature type="transmembrane region" description="Helical" evidence="6">
    <location>
        <begin position="245"/>
        <end position="263"/>
    </location>
</feature>
<dbReference type="EMBL" id="FLUO01000001">
    <property type="protein sequence ID" value="SBW09565.1"/>
    <property type="molecule type" value="Genomic_DNA"/>
</dbReference>
<dbReference type="PANTHER" id="PTHR23519">
    <property type="entry name" value="AUTOPHAGY-RELATED PROTEIN 22"/>
    <property type="match status" value="1"/>
</dbReference>
<dbReference type="InterPro" id="IPR050495">
    <property type="entry name" value="ATG22/LtaA_families"/>
</dbReference>
<feature type="transmembrane region" description="Helical" evidence="6">
    <location>
        <begin position="356"/>
        <end position="379"/>
    </location>
</feature>
<evidence type="ECO:0000256" key="3">
    <source>
        <dbReference type="ARBA" id="ARBA00022692"/>
    </source>
</evidence>
<evidence type="ECO:0000256" key="2">
    <source>
        <dbReference type="ARBA" id="ARBA00022448"/>
    </source>
</evidence>
<evidence type="ECO:0000256" key="1">
    <source>
        <dbReference type="ARBA" id="ARBA00004127"/>
    </source>
</evidence>
<dbReference type="PROSITE" id="PS50850">
    <property type="entry name" value="MFS"/>
    <property type="match status" value="1"/>
</dbReference>
<feature type="domain" description="Major facilitator superfamily (MFS) profile" evidence="7">
    <location>
        <begin position="235"/>
        <end position="415"/>
    </location>
</feature>
<accession>A0A212KDH3</accession>
<evidence type="ECO:0000256" key="6">
    <source>
        <dbReference type="SAM" id="Phobius"/>
    </source>
</evidence>
<keyword evidence="4 6" id="KW-1133">Transmembrane helix</keyword>
<feature type="transmembrane region" description="Helical" evidence="6">
    <location>
        <begin position="301"/>
        <end position="319"/>
    </location>
</feature>
<feature type="transmembrane region" description="Helical" evidence="6">
    <location>
        <begin position="139"/>
        <end position="163"/>
    </location>
</feature>
<feature type="transmembrane region" description="Helical" evidence="6">
    <location>
        <begin position="46"/>
        <end position="68"/>
    </location>
</feature>
<gene>
    <name evidence="8" type="ORF">KL86APRO_12623</name>
</gene>
<reference evidence="8" key="1">
    <citation type="submission" date="2016-04" db="EMBL/GenBank/DDBJ databases">
        <authorList>
            <person name="Evans L.H."/>
            <person name="Alamgir A."/>
            <person name="Owens N."/>
            <person name="Weber N.D."/>
            <person name="Virtaneva K."/>
            <person name="Barbian K."/>
            <person name="Babar A."/>
            <person name="Rosenke K."/>
        </authorList>
    </citation>
    <scope>NUCLEOTIDE SEQUENCE</scope>
    <source>
        <strain evidence="8">86</strain>
    </source>
</reference>
<dbReference type="AlphaFoldDB" id="A0A212KDH3"/>
<dbReference type="SUPFAM" id="SSF103473">
    <property type="entry name" value="MFS general substrate transporter"/>
    <property type="match status" value="1"/>
</dbReference>
<dbReference type="PANTHER" id="PTHR23519:SF1">
    <property type="entry name" value="AUTOPHAGY-RELATED PROTEIN 22"/>
    <property type="match status" value="1"/>
</dbReference>
<evidence type="ECO:0000256" key="4">
    <source>
        <dbReference type="ARBA" id="ARBA00022989"/>
    </source>
</evidence>
<comment type="subcellular location">
    <subcellularLocation>
        <location evidence="1">Endomembrane system</location>
        <topology evidence="1">Multi-pass membrane protein</topology>
    </subcellularLocation>
</comment>
<evidence type="ECO:0000313" key="8">
    <source>
        <dbReference type="EMBL" id="SBW09565.1"/>
    </source>
</evidence>
<feature type="transmembrane region" description="Helical" evidence="6">
    <location>
        <begin position="183"/>
        <end position="202"/>
    </location>
</feature>
<dbReference type="Pfam" id="PF11700">
    <property type="entry name" value="ATG22"/>
    <property type="match status" value="1"/>
</dbReference>
<dbReference type="GO" id="GO:0012505">
    <property type="term" value="C:endomembrane system"/>
    <property type="evidence" value="ECO:0007669"/>
    <property type="project" value="UniProtKB-SubCell"/>
</dbReference>
<dbReference type="InterPro" id="IPR036259">
    <property type="entry name" value="MFS_trans_sf"/>
</dbReference>
<sequence>MRKAVWGWCLYDWANSAFPTVVQTFVISTWFTQAVAASRETGTAQWGWAMAASGLAIAVASPFLGAVADRSGRRTWWVAAFTVGLCAATGLIWFVRPQPDDALLCLVLVAAGTACFEIATVFYNALLPAVAERERIGRISGWAWGLGYLGGLACLVAVLFGLIQADPPPFGLDPAAGETVRAAALLVAAWVALFSLPFLVWVKDPRGAGGGLGPAVRGALPNLARAVRHWPPASRIGRFLLARMLYTDGLNTLFAFGGVYAAGTFGMPLAEVIVFGIALNVTAGLGAAASGWLDDAFGPKAVVLGAVAAISGIGLALVLTESVTAFWILGLLLGVFLGPAQAASRTYMARIAPPENLNACFGLYALSGKVTAFAGPAVLALVTDATRSQRAGMATILIFLVSGALLLATVPRPRR</sequence>
<dbReference type="GO" id="GO:0022857">
    <property type="term" value="F:transmembrane transporter activity"/>
    <property type="evidence" value="ECO:0007669"/>
    <property type="project" value="InterPro"/>
</dbReference>
<feature type="transmembrane region" description="Helical" evidence="6">
    <location>
        <begin position="325"/>
        <end position="344"/>
    </location>
</feature>
<keyword evidence="3 6" id="KW-0812">Transmembrane</keyword>
<evidence type="ECO:0000256" key="5">
    <source>
        <dbReference type="ARBA" id="ARBA00023136"/>
    </source>
</evidence>
<name>A0A212KDH3_9PROT</name>
<dbReference type="InterPro" id="IPR024671">
    <property type="entry name" value="Atg22-like"/>
</dbReference>
<feature type="transmembrane region" description="Helical" evidence="6">
    <location>
        <begin position="75"/>
        <end position="95"/>
    </location>
</feature>
<feature type="transmembrane region" description="Helical" evidence="6">
    <location>
        <begin position="391"/>
        <end position="410"/>
    </location>
</feature>
<keyword evidence="5 6" id="KW-0472">Membrane</keyword>
<evidence type="ECO:0000259" key="7">
    <source>
        <dbReference type="PROSITE" id="PS50850"/>
    </source>
</evidence>
<dbReference type="Gene3D" id="1.20.1250.20">
    <property type="entry name" value="MFS general substrate transporter like domains"/>
    <property type="match status" value="2"/>
</dbReference>
<organism evidence="8">
    <name type="scientific">uncultured Alphaproteobacteria bacterium</name>
    <dbReference type="NCBI Taxonomy" id="91750"/>
    <lineage>
        <taxon>Bacteria</taxon>
        <taxon>Pseudomonadati</taxon>
        <taxon>Pseudomonadota</taxon>
        <taxon>Alphaproteobacteria</taxon>
        <taxon>environmental samples</taxon>
    </lineage>
</organism>
<protein>
    <submittedName>
        <fullName evidence="8">Major facilitator superfamily MFS_1</fullName>
    </submittedName>
</protein>
<proteinExistence type="predicted"/>
<dbReference type="InterPro" id="IPR020846">
    <property type="entry name" value="MFS_dom"/>
</dbReference>
<feature type="transmembrane region" description="Helical" evidence="6">
    <location>
        <begin position="101"/>
        <end position="127"/>
    </location>
</feature>
<feature type="transmembrane region" description="Helical" evidence="6">
    <location>
        <begin position="269"/>
        <end position="289"/>
    </location>
</feature>
<keyword evidence="2" id="KW-0813">Transport</keyword>